<reference evidence="1 2" key="1">
    <citation type="submission" date="2009-09" db="EMBL/GenBank/DDBJ databases">
        <authorList>
            <person name="Qin X."/>
            <person name="Bachman B."/>
            <person name="Battles P."/>
            <person name="Bell A."/>
            <person name="Bess C."/>
            <person name="Bickham C."/>
            <person name="Chaboub L."/>
            <person name="Chen D."/>
            <person name="Coyle M."/>
            <person name="Deiros D.R."/>
            <person name="Dinh H."/>
            <person name="Forbes L."/>
            <person name="Fowler G."/>
            <person name="Francisco L."/>
            <person name="Fu Q."/>
            <person name="Gubbala S."/>
            <person name="Hale W."/>
            <person name="Han Y."/>
            <person name="Hemphill L."/>
            <person name="Highlander S.K."/>
            <person name="Hirani K."/>
            <person name="Hogues M."/>
            <person name="Jackson L."/>
            <person name="Jakkamsetti A."/>
            <person name="Javaid M."/>
            <person name="Jiang H."/>
            <person name="Korchina V."/>
            <person name="Kovar C."/>
            <person name="Lara F."/>
            <person name="Lee S."/>
            <person name="Mata R."/>
            <person name="Mathew T."/>
            <person name="Moen C."/>
            <person name="Morales K."/>
            <person name="Munidasa M."/>
            <person name="Nazareth L."/>
            <person name="Ngo R."/>
            <person name="Nguyen L."/>
            <person name="Okwuonu G."/>
            <person name="Ongeri F."/>
            <person name="Patil S."/>
            <person name="Petrosino J."/>
            <person name="Pham C."/>
            <person name="Pham P."/>
            <person name="Pu L.-L."/>
            <person name="Puazo M."/>
            <person name="Raj R."/>
            <person name="Reid J."/>
            <person name="Rouhana J."/>
            <person name="Saada N."/>
            <person name="Shang Y."/>
            <person name="Simmons D."/>
            <person name="Thornton R."/>
            <person name="Warren J."/>
            <person name="Weissenberger G."/>
            <person name="Zhang J."/>
            <person name="Zhang L."/>
            <person name="Zhou C."/>
            <person name="Zhu D."/>
            <person name="Muzny D."/>
            <person name="Worley K."/>
            <person name="Gibbs R."/>
        </authorList>
    </citation>
    <scope>NUCLEOTIDE SEQUENCE [LARGE SCALE GENOMIC DNA]</scope>
    <source>
        <strain evidence="1 2">DSM 16041</strain>
    </source>
</reference>
<accession>C8PA42</accession>
<dbReference type="STRING" id="525309.HMPREF0494_2186"/>
<gene>
    <name evidence="1" type="ORF">HMPREF0494_2186</name>
</gene>
<dbReference type="HOGENOM" id="CLU_027402_17_8_9"/>
<dbReference type="AlphaFoldDB" id="C8PA42"/>
<sequence length="41" mass="5003">MVKYKPELKVQIVHEYLSTSQNTYDLSEKYQIDNRRIGEWV</sequence>
<comment type="caution">
    <text evidence="1">The sequence shown here is derived from an EMBL/GenBank/DDBJ whole genome shotgun (WGS) entry which is preliminary data.</text>
</comment>
<organism evidence="1 2">
    <name type="scientific">Limosilactobacillus antri DSM 16041</name>
    <dbReference type="NCBI Taxonomy" id="525309"/>
    <lineage>
        <taxon>Bacteria</taxon>
        <taxon>Bacillati</taxon>
        <taxon>Bacillota</taxon>
        <taxon>Bacilli</taxon>
        <taxon>Lactobacillales</taxon>
        <taxon>Lactobacillaceae</taxon>
        <taxon>Limosilactobacillus</taxon>
    </lineage>
</organism>
<dbReference type="GO" id="GO:0043565">
    <property type="term" value="F:sequence-specific DNA binding"/>
    <property type="evidence" value="ECO:0007669"/>
    <property type="project" value="InterPro"/>
</dbReference>
<proteinExistence type="predicted"/>
<dbReference type="Proteomes" id="UP000003675">
    <property type="component" value="Unassembled WGS sequence"/>
</dbReference>
<dbReference type="InterPro" id="IPR010921">
    <property type="entry name" value="Trp_repressor/repl_initiator"/>
</dbReference>
<dbReference type="SUPFAM" id="SSF48295">
    <property type="entry name" value="TrpR-like"/>
    <property type="match status" value="1"/>
</dbReference>
<evidence type="ECO:0000313" key="1">
    <source>
        <dbReference type="EMBL" id="EEW52642.1"/>
    </source>
</evidence>
<evidence type="ECO:0008006" key="3">
    <source>
        <dbReference type="Google" id="ProtNLM"/>
    </source>
</evidence>
<dbReference type="EMBL" id="ACLL01000069">
    <property type="protein sequence ID" value="EEW52642.1"/>
    <property type="molecule type" value="Genomic_DNA"/>
</dbReference>
<protein>
    <recommendedName>
        <fullName evidence="3">Transposase</fullName>
    </recommendedName>
</protein>
<evidence type="ECO:0000313" key="2">
    <source>
        <dbReference type="Proteomes" id="UP000003675"/>
    </source>
</evidence>
<name>C8PA42_9LACO</name>
<dbReference type="Gene3D" id="1.10.10.60">
    <property type="entry name" value="Homeodomain-like"/>
    <property type="match status" value="1"/>
</dbReference>